<dbReference type="KEGG" id="hbi:HBZC1_01570"/>
<keyword evidence="2" id="KW-1185">Reference proteome</keyword>
<dbReference type="Proteomes" id="UP000008387">
    <property type="component" value="Chromosome"/>
</dbReference>
<dbReference type="EMBL" id="FR871757">
    <property type="protein sequence ID" value="CCB79143.1"/>
    <property type="molecule type" value="Genomic_DNA"/>
</dbReference>
<dbReference type="InterPro" id="IPR036388">
    <property type="entry name" value="WH-like_DNA-bd_sf"/>
</dbReference>
<dbReference type="SUPFAM" id="SSF46785">
    <property type="entry name" value="Winged helix' DNA-binding domain"/>
    <property type="match status" value="1"/>
</dbReference>
<dbReference type="RefSeq" id="WP_013889653.1">
    <property type="nucleotide sequence ID" value="NC_015674.1"/>
</dbReference>
<organism evidence="1 2">
    <name type="scientific">Helicobacter bizzozeronii (strain CIII-1)</name>
    <dbReference type="NCBI Taxonomy" id="1002804"/>
    <lineage>
        <taxon>Bacteria</taxon>
        <taxon>Pseudomonadati</taxon>
        <taxon>Campylobacterota</taxon>
        <taxon>Epsilonproteobacteria</taxon>
        <taxon>Campylobacterales</taxon>
        <taxon>Helicobacteraceae</taxon>
        <taxon>Helicobacter</taxon>
    </lineage>
</organism>
<evidence type="ECO:0000313" key="2">
    <source>
        <dbReference type="Proteomes" id="UP000008387"/>
    </source>
</evidence>
<proteinExistence type="predicted"/>
<dbReference type="AlphaFoldDB" id="F8KQY3"/>
<accession>F8KQY3</accession>
<evidence type="ECO:0000313" key="1">
    <source>
        <dbReference type="EMBL" id="CCB79143.1"/>
    </source>
</evidence>
<dbReference type="Gene3D" id="1.10.10.10">
    <property type="entry name" value="Winged helix-like DNA-binding domain superfamily/Winged helix DNA-binding domain"/>
    <property type="match status" value="1"/>
</dbReference>
<gene>
    <name evidence="1" type="ordered locus">HBZC1_01570</name>
</gene>
<reference evidence="1 2" key="1">
    <citation type="journal article" date="2011" name="J. Bacteriol.">
        <title>Genome sequence of Helicobacter bizzozeronii strain CIII-1, an isolate from human gastric mucosa.</title>
        <authorList>
            <person name="Schott T."/>
            <person name="Rossi M."/>
            <person name="Hanninen M.L."/>
        </authorList>
    </citation>
    <scope>NUCLEOTIDE SEQUENCE [LARGE SCALE GENOMIC DNA]</scope>
    <source>
        <strain evidence="1 2">CIII-1</strain>
    </source>
</reference>
<dbReference type="STRING" id="1002804.HBZC1_01570"/>
<dbReference type="InterPro" id="IPR036390">
    <property type="entry name" value="WH_DNA-bd_sf"/>
</dbReference>
<dbReference type="GO" id="GO:0003887">
    <property type="term" value="F:DNA-directed DNA polymerase activity"/>
    <property type="evidence" value="ECO:0007669"/>
    <property type="project" value="InterPro"/>
</dbReference>
<dbReference type="GeneID" id="64361788"/>
<protein>
    <submittedName>
        <fullName evidence="1">Uncharacterized protein</fullName>
    </submittedName>
</protein>
<sequence length="292" mass="33993">MSEPILILDKLSRQERLLLFHLLQALHQRSTLDLDSQSLSALSPLGVDALMRFLEKARGFSLLLEEGANQQHYYPLFSTLHLNRDRLSLRLALNPACVAILESLPYTLSDLQELQALSRQYSKTLYRLLQHSKHMHMVRFEWEDFKKRMGIPSSCKSNYAYNQILRPVLLECKRYTISLCQLSMSRSIKNKCLHFVDFKFNTRSPVLHRQSKLNSLAKQLGAQLECDQSLSFEIVNSKPRNTKEKHHLINLHDHGCSLLATFYNQNAHQEWGMHFENLESLLGYMRSSQDHL</sequence>
<name>F8KQY3_HELBC</name>
<dbReference type="GO" id="GO:0006270">
    <property type="term" value="P:DNA replication initiation"/>
    <property type="evidence" value="ECO:0007669"/>
    <property type="project" value="InterPro"/>
</dbReference>
<dbReference type="HOGENOM" id="CLU_952395_0_0_7"/>